<evidence type="ECO:0000259" key="9">
    <source>
        <dbReference type="PROSITE" id="PS50928"/>
    </source>
</evidence>
<protein>
    <submittedName>
        <fullName evidence="10">ABC transporter permease</fullName>
    </submittedName>
</protein>
<evidence type="ECO:0000256" key="5">
    <source>
        <dbReference type="ARBA" id="ARBA00022692"/>
    </source>
</evidence>
<feature type="transmembrane region" description="Helical" evidence="8">
    <location>
        <begin position="40"/>
        <end position="60"/>
    </location>
</feature>
<reference evidence="10 11" key="1">
    <citation type="submission" date="2014-10" db="EMBL/GenBank/DDBJ databases">
        <title>Genome sequencing of Vibrio sinaloensis T08.</title>
        <authorList>
            <person name="Chan K.-G."/>
            <person name="Mohamad N.I."/>
        </authorList>
    </citation>
    <scope>NUCLEOTIDE SEQUENCE [LARGE SCALE GENOMIC DNA]</scope>
    <source>
        <strain evidence="10 11">T08</strain>
    </source>
</reference>
<gene>
    <name evidence="10" type="ORF">NM06_02145</name>
</gene>
<dbReference type="OrthoDB" id="9807047at2"/>
<dbReference type="Pfam" id="PF00528">
    <property type="entry name" value="BPD_transp_1"/>
    <property type="match status" value="1"/>
</dbReference>
<name>A0A0A5HVZ8_PHOS4</name>
<comment type="similarity">
    <text evidence="2">Belongs to the binding-protein-dependent transport system permease family. CysTW subfamily.</text>
</comment>
<dbReference type="STRING" id="379097.SE23_00420"/>
<organism evidence="10 11">
    <name type="scientific">Photobacterium sp. (strain ATCC 43367)</name>
    <dbReference type="NCBI Taxonomy" id="379097"/>
    <lineage>
        <taxon>Bacteria</taxon>
        <taxon>Pseudomonadati</taxon>
        <taxon>Pseudomonadota</taxon>
        <taxon>Gammaproteobacteria</taxon>
        <taxon>Vibrionales</taxon>
        <taxon>Vibrionaceae</taxon>
        <taxon>Vibrio</taxon>
        <taxon>Vibrio oreintalis group</taxon>
    </lineage>
</organism>
<feature type="transmembrane region" description="Helical" evidence="8">
    <location>
        <begin position="348"/>
        <end position="370"/>
    </location>
</feature>
<dbReference type="RefSeq" id="WP_038187525.1">
    <property type="nucleotide sequence ID" value="NZ_JRWP01000004.1"/>
</dbReference>
<keyword evidence="4" id="KW-1003">Cell membrane</keyword>
<evidence type="ECO:0000256" key="4">
    <source>
        <dbReference type="ARBA" id="ARBA00022475"/>
    </source>
</evidence>
<evidence type="ECO:0000256" key="7">
    <source>
        <dbReference type="ARBA" id="ARBA00023136"/>
    </source>
</evidence>
<feature type="transmembrane region" description="Helical" evidence="8">
    <location>
        <begin position="390"/>
        <end position="413"/>
    </location>
</feature>
<evidence type="ECO:0000256" key="1">
    <source>
        <dbReference type="ARBA" id="ARBA00004651"/>
    </source>
</evidence>
<comment type="caution">
    <text evidence="10">The sequence shown here is derived from an EMBL/GenBank/DDBJ whole genome shotgun (WGS) entry which is preliminary data.</text>
</comment>
<evidence type="ECO:0000256" key="6">
    <source>
        <dbReference type="ARBA" id="ARBA00022989"/>
    </source>
</evidence>
<dbReference type="InterPro" id="IPR000515">
    <property type="entry name" value="MetI-like"/>
</dbReference>
<keyword evidence="7 8" id="KW-0472">Membrane</keyword>
<accession>A0A0A5HVZ8</accession>
<dbReference type="GO" id="GO:0055085">
    <property type="term" value="P:transmembrane transport"/>
    <property type="evidence" value="ECO:0007669"/>
    <property type="project" value="InterPro"/>
</dbReference>
<dbReference type="PROSITE" id="PS50928">
    <property type="entry name" value="ABC_TM1"/>
    <property type="match status" value="1"/>
</dbReference>
<dbReference type="Gene3D" id="1.10.3720.10">
    <property type="entry name" value="MetI-like"/>
    <property type="match status" value="1"/>
</dbReference>
<dbReference type="PANTHER" id="PTHR42929:SF5">
    <property type="entry name" value="ABC TRANSPORTER PERMEASE PROTEIN"/>
    <property type="match status" value="1"/>
</dbReference>
<dbReference type="EMBL" id="JRWP01000004">
    <property type="protein sequence ID" value="KGY09737.1"/>
    <property type="molecule type" value="Genomic_DNA"/>
</dbReference>
<evidence type="ECO:0000313" key="10">
    <source>
        <dbReference type="EMBL" id="KGY09737.1"/>
    </source>
</evidence>
<dbReference type="InterPro" id="IPR035906">
    <property type="entry name" value="MetI-like_sf"/>
</dbReference>
<feature type="domain" description="ABC transmembrane type-1" evidence="9">
    <location>
        <begin position="207"/>
        <end position="413"/>
    </location>
</feature>
<dbReference type="Proteomes" id="UP000030451">
    <property type="component" value="Unassembled WGS sequence"/>
</dbReference>
<keyword evidence="6 8" id="KW-1133">Transmembrane helix</keyword>
<sequence length="426" mass="47388">MSRELSGLSSVISLQRKLAKPKPDLKSQLKRAERQKQIRSLLLILPLVCFICVTFAFPIVEMLYRSVDNQAVPSGFPQTAKVIKQWDYQGLPSVAIQQQFMQELKARYQDKTLPKLANRLNIEVSGMRSLMMKTGRKLAKLDRLPVSAEEIQQLDKRWAKPHYWSALKTLSSPYTLSYYLAALDMRHDAQGNISAQPETRQVYVDLFSKTFGMSLTITLICLVMAYPVAYLLANLPDKQANLLLIVVLLPFWTSLLVRTTSWIVLLQNQGVINDVLIWSGVTSERLAMVHNTFGTIVAMVHILLPFMILPLYSVMKGISPSYFRAARSLGATPATAFIKVYMPLTLPGIGAGALLTFILSIGFYITPALVGGRSGQMISNMIAYHMQTSLNWGMAAALGGLLLAVVLALFYLFNRVVGINNIKVGG</sequence>
<dbReference type="CDD" id="cd06261">
    <property type="entry name" value="TM_PBP2"/>
    <property type="match status" value="1"/>
</dbReference>
<feature type="transmembrane region" description="Helical" evidence="8">
    <location>
        <begin position="293"/>
        <end position="313"/>
    </location>
</feature>
<dbReference type="GO" id="GO:0005886">
    <property type="term" value="C:plasma membrane"/>
    <property type="evidence" value="ECO:0007669"/>
    <property type="project" value="UniProtKB-SubCell"/>
</dbReference>
<keyword evidence="5 8" id="KW-0812">Transmembrane</keyword>
<comment type="subcellular location">
    <subcellularLocation>
        <location evidence="1 8">Cell membrane</location>
        <topology evidence="1 8">Multi-pass membrane protein</topology>
    </subcellularLocation>
</comment>
<feature type="transmembrane region" description="Helical" evidence="8">
    <location>
        <begin position="211"/>
        <end position="233"/>
    </location>
</feature>
<keyword evidence="3 8" id="KW-0813">Transport</keyword>
<evidence type="ECO:0000256" key="3">
    <source>
        <dbReference type="ARBA" id="ARBA00022448"/>
    </source>
</evidence>
<evidence type="ECO:0000256" key="2">
    <source>
        <dbReference type="ARBA" id="ARBA00007069"/>
    </source>
</evidence>
<dbReference type="AlphaFoldDB" id="A0A0A5HVZ8"/>
<proteinExistence type="inferred from homology"/>
<dbReference type="SUPFAM" id="SSF161098">
    <property type="entry name" value="MetI-like"/>
    <property type="match status" value="1"/>
</dbReference>
<evidence type="ECO:0000256" key="8">
    <source>
        <dbReference type="RuleBase" id="RU363032"/>
    </source>
</evidence>
<evidence type="ECO:0000313" key="11">
    <source>
        <dbReference type="Proteomes" id="UP000030451"/>
    </source>
</evidence>
<dbReference type="PANTHER" id="PTHR42929">
    <property type="entry name" value="INNER MEMBRANE ABC TRANSPORTER PERMEASE PROTEIN YDCU-RELATED-RELATED"/>
    <property type="match status" value="1"/>
</dbReference>
<feature type="transmembrane region" description="Helical" evidence="8">
    <location>
        <begin position="240"/>
        <end position="257"/>
    </location>
</feature>